<evidence type="ECO:0000256" key="2">
    <source>
        <dbReference type="ARBA" id="ARBA00022485"/>
    </source>
</evidence>
<feature type="binding site" evidence="8">
    <location>
        <position position="415"/>
    </location>
    <ligand>
        <name>[4Fe-4S] cluster</name>
        <dbReference type="ChEBI" id="CHEBI:49883"/>
        <label>1</label>
    </ligand>
</feature>
<keyword evidence="4 8" id="KW-0677">Repeat</keyword>
<dbReference type="OrthoDB" id="9767754at2"/>
<comment type="similarity">
    <text evidence="8">Belongs to the 4Fe4S bacterial-type ferredoxin family. RnfC subfamily.</text>
</comment>
<comment type="subcellular location">
    <subcellularLocation>
        <location evidence="8">Cell membrane</location>
        <topology evidence="8">Peripheral membrane protein</topology>
    </subcellularLocation>
</comment>
<keyword evidence="5 8" id="KW-0249">Electron transport</keyword>
<dbReference type="InterPro" id="IPR017900">
    <property type="entry name" value="4Fe4S_Fe_S_CS"/>
</dbReference>
<keyword evidence="8" id="KW-1278">Translocase</keyword>
<dbReference type="HAMAP" id="MF_00461">
    <property type="entry name" value="RsxC_RnfC"/>
    <property type="match status" value="1"/>
</dbReference>
<evidence type="ECO:0000313" key="10">
    <source>
        <dbReference type="EMBL" id="CUQ75991.1"/>
    </source>
</evidence>
<dbReference type="Proteomes" id="UP000095621">
    <property type="component" value="Unassembled WGS sequence"/>
</dbReference>
<feature type="binding site" evidence="8">
    <location>
        <position position="369"/>
    </location>
    <ligand>
        <name>[4Fe-4S] cluster</name>
        <dbReference type="ChEBI" id="CHEBI:49883"/>
        <label>1</label>
    </ligand>
</feature>
<dbReference type="InterPro" id="IPR011538">
    <property type="entry name" value="Nuo51_FMN-bd"/>
</dbReference>
<dbReference type="GO" id="GO:0051539">
    <property type="term" value="F:4 iron, 4 sulfur cluster binding"/>
    <property type="evidence" value="ECO:0007669"/>
    <property type="project" value="UniProtKB-KW"/>
</dbReference>
<dbReference type="Pfam" id="PF13375">
    <property type="entry name" value="RnfC_N"/>
    <property type="match status" value="1"/>
</dbReference>
<feature type="binding site" evidence="8">
    <location>
        <position position="372"/>
    </location>
    <ligand>
        <name>[4Fe-4S] cluster</name>
        <dbReference type="ChEBI" id="CHEBI:49883"/>
        <label>1</label>
    </ligand>
</feature>
<feature type="binding site" evidence="8">
    <location>
        <position position="376"/>
    </location>
    <ligand>
        <name>[4Fe-4S] cluster</name>
        <dbReference type="ChEBI" id="CHEBI:49883"/>
        <label>2</label>
    </ligand>
</feature>
<dbReference type="NCBIfam" id="NF003454">
    <property type="entry name" value="PRK05035.1"/>
    <property type="match status" value="1"/>
</dbReference>
<keyword evidence="3 8" id="KW-0479">Metal-binding</keyword>
<keyword evidence="2 8" id="KW-0004">4Fe-4S</keyword>
<dbReference type="PROSITE" id="PS00198">
    <property type="entry name" value="4FE4S_FER_1"/>
    <property type="match status" value="1"/>
</dbReference>
<evidence type="ECO:0000259" key="9">
    <source>
        <dbReference type="PROSITE" id="PS51379"/>
    </source>
</evidence>
<dbReference type="NCBIfam" id="TIGR01945">
    <property type="entry name" value="rnfC"/>
    <property type="match status" value="1"/>
</dbReference>
<feature type="binding site" evidence="8">
    <location>
        <position position="411"/>
    </location>
    <ligand>
        <name>[4Fe-4S] cluster</name>
        <dbReference type="ChEBI" id="CHEBI:49883"/>
        <label>2</label>
    </ligand>
</feature>
<keyword evidence="8" id="KW-1003">Cell membrane</keyword>
<organism evidence="10 11">
    <name type="scientific">Lachnospira eligens</name>
    <dbReference type="NCBI Taxonomy" id="39485"/>
    <lineage>
        <taxon>Bacteria</taxon>
        <taxon>Bacillati</taxon>
        <taxon>Bacillota</taxon>
        <taxon>Clostridia</taxon>
        <taxon>Lachnospirales</taxon>
        <taxon>Lachnospiraceae</taxon>
        <taxon>Lachnospira</taxon>
    </lineage>
</organism>
<dbReference type="InterPro" id="IPR037225">
    <property type="entry name" value="Nuo51_FMN-bd_sf"/>
</dbReference>
<evidence type="ECO:0000256" key="6">
    <source>
        <dbReference type="ARBA" id="ARBA00023004"/>
    </source>
</evidence>
<feature type="binding site" evidence="8">
    <location>
        <position position="408"/>
    </location>
    <ligand>
        <name>[4Fe-4S] cluster</name>
        <dbReference type="ChEBI" id="CHEBI:49883"/>
        <label>2</label>
    </ligand>
</feature>
<feature type="domain" description="4Fe-4S ferredoxin-type" evidence="9">
    <location>
        <begin position="357"/>
        <end position="386"/>
    </location>
</feature>
<proteinExistence type="inferred from homology"/>
<dbReference type="GO" id="GO:0046872">
    <property type="term" value="F:metal ion binding"/>
    <property type="evidence" value="ECO:0007669"/>
    <property type="project" value="UniProtKB-KW"/>
</dbReference>
<keyword evidence="8" id="KW-0472">Membrane</keyword>
<sequence length="439" mass="47269">MGKCTFKGGCHPYDGKEFSKDKPIKELFPAVGEMVFPLSQHIGAPAKPVVAKGDYVLAGQLIAEAGGFVSANIHSSVSGTVKAIEPRTLATGGKCNSIIIENDGEFKEVEYTPMKFEDLTKDVILEKIKAAGVVGMGGAGFPTNVKLSPKNPEAIDYIIVNAAECEPYLTSDYRRLLEESDKVVMGLKIALKIFDHAKGIIGIEDNKPEAIRIMQEATASEPDIEVKPLKTKYPQGGERSLIYATTGRAINSSMLPADAGCIVHNVDTIFSIYLSVIEGKPLTKRICTVTGDGVKEPGNFYVWLGTNYRQLLDAAGGPVGEPEKYISGGPMMGFAMYSLDVPVVKGSSSLLVFQNDIVSKIESSACIRCGKCGEACPEHLLPAKLAGFASRNDEEGFTKFDGMECVMCGSCSYVCPAKRPLTQQIKAMRSTVLANRRKK</sequence>
<dbReference type="Gene3D" id="3.40.50.11540">
    <property type="entry name" value="NADH-ubiquinone oxidoreductase 51kDa subunit"/>
    <property type="match status" value="1"/>
</dbReference>
<keyword evidence="7 8" id="KW-0411">Iron-sulfur</keyword>
<name>A0A174YW60_9FIRM</name>
<dbReference type="GO" id="GO:0005886">
    <property type="term" value="C:plasma membrane"/>
    <property type="evidence" value="ECO:0007669"/>
    <property type="project" value="UniProtKB-SubCell"/>
</dbReference>
<dbReference type="Pfam" id="PF12838">
    <property type="entry name" value="Fer4_7"/>
    <property type="match status" value="1"/>
</dbReference>
<evidence type="ECO:0000313" key="11">
    <source>
        <dbReference type="Proteomes" id="UP000095621"/>
    </source>
</evidence>
<evidence type="ECO:0000256" key="8">
    <source>
        <dbReference type="HAMAP-Rule" id="MF_00461"/>
    </source>
</evidence>
<accession>A0A174YW60</accession>
<dbReference type="SUPFAM" id="SSF46548">
    <property type="entry name" value="alpha-helical ferredoxin"/>
    <property type="match status" value="1"/>
</dbReference>
<dbReference type="Gene3D" id="3.30.70.20">
    <property type="match status" value="1"/>
</dbReference>
<comment type="function">
    <text evidence="8">Part of a membrane-bound complex that couples electron transfer with translocation of ions across the membrane.</text>
</comment>
<dbReference type="PANTHER" id="PTHR43034">
    <property type="entry name" value="ION-TRANSLOCATING OXIDOREDUCTASE COMPLEX SUBUNIT C"/>
    <property type="match status" value="1"/>
</dbReference>
<dbReference type="InterPro" id="IPR010208">
    <property type="entry name" value="Ion_transpt_RnfC/RsxC"/>
</dbReference>
<feature type="domain" description="4Fe-4S ferredoxin-type" evidence="9">
    <location>
        <begin position="396"/>
        <end position="426"/>
    </location>
</feature>
<feature type="binding site" evidence="8">
    <location>
        <position position="366"/>
    </location>
    <ligand>
        <name>[4Fe-4S] cluster</name>
        <dbReference type="ChEBI" id="CHEBI:49883"/>
        <label>1</label>
    </ligand>
</feature>
<keyword evidence="1 8" id="KW-0813">Transport</keyword>
<dbReference type="RefSeq" id="WP_055214842.1">
    <property type="nucleotide sequence ID" value="NZ_CZBU01000002.1"/>
</dbReference>
<protein>
    <recommendedName>
        <fullName evidence="8">Ion-translocating oxidoreductase complex subunit C</fullName>
        <ecNumber evidence="8">7.-.-.-</ecNumber>
    </recommendedName>
    <alternativeName>
        <fullName evidence="8">Rnf electron transport complex subunit C</fullName>
    </alternativeName>
</protein>
<evidence type="ECO:0000256" key="1">
    <source>
        <dbReference type="ARBA" id="ARBA00022448"/>
    </source>
</evidence>
<dbReference type="EMBL" id="CZBU01000002">
    <property type="protein sequence ID" value="CUQ75991.1"/>
    <property type="molecule type" value="Genomic_DNA"/>
</dbReference>
<dbReference type="EC" id="7.-.-.-" evidence="8"/>
<dbReference type="PANTHER" id="PTHR43034:SF2">
    <property type="entry name" value="ION-TRANSLOCATING OXIDOREDUCTASE COMPLEX SUBUNIT C"/>
    <property type="match status" value="1"/>
</dbReference>
<dbReference type="PROSITE" id="PS51379">
    <property type="entry name" value="4FE4S_FER_2"/>
    <property type="match status" value="2"/>
</dbReference>
<evidence type="ECO:0000256" key="5">
    <source>
        <dbReference type="ARBA" id="ARBA00022982"/>
    </source>
</evidence>
<dbReference type="GO" id="GO:0022900">
    <property type="term" value="P:electron transport chain"/>
    <property type="evidence" value="ECO:0007669"/>
    <property type="project" value="UniProtKB-UniRule"/>
</dbReference>
<dbReference type="Pfam" id="PF01512">
    <property type="entry name" value="Complex1_51K"/>
    <property type="match status" value="1"/>
</dbReference>
<dbReference type="SUPFAM" id="SSF142019">
    <property type="entry name" value="Nqo1 FMN-binding domain-like"/>
    <property type="match status" value="1"/>
</dbReference>
<dbReference type="GO" id="GO:0009055">
    <property type="term" value="F:electron transfer activity"/>
    <property type="evidence" value="ECO:0007669"/>
    <property type="project" value="InterPro"/>
</dbReference>
<comment type="subunit">
    <text evidence="8">The complex is composed of six subunits: RnfA, RnfB, RnfC, RnfD, RnfE and RnfG.</text>
</comment>
<dbReference type="InterPro" id="IPR026902">
    <property type="entry name" value="RnfC_N"/>
</dbReference>
<comment type="cofactor">
    <cofactor evidence="8">
        <name>[4Fe-4S] cluster</name>
        <dbReference type="ChEBI" id="CHEBI:49883"/>
    </cofactor>
    <text evidence="8">Binds 2 [4Fe-4S] clusters per subunit.</text>
</comment>
<reference evidence="10 11" key="1">
    <citation type="submission" date="2015-09" db="EMBL/GenBank/DDBJ databases">
        <authorList>
            <consortium name="Pathogen Informatics"/>
        </authorList>
    </citation>
    <scope>NUCLEOTIDE SEQUENCE [LARGE SCALE GENOMIC DNA]</scope>
    <source>
        <strain evidence="10 11">2789STDY5834875</strain>
    </source>
</reference>
<dbReference type="InterPro" id="IPR019554">
    <property type="entry name" value="Soluble_ligand-bd"/>
</dbReference>
<keyword evidence="6 8" id="KW-0408">Iron</keyword>
<dbReference type="AlphaFoldDB" id="A0A174YW60"/>
<evidence type="ECO:0000256" key="3">
    <source>
        <dbReference type="ARBA" id="ARBA00022723"/>
    </source>
</evidence>
<dbReference type="Pfam" id="PF10531">
    <property type="entry name" value="SLBB"/>
    <property type="match status" value="1"/>
</dbReference>
<gene>
    <name evidence="8 10" type="primary">rnfC</name>
    <name evidence="10" type="ORF">ERS852490_00813</name>
</gene>
<dbReference type="InterPro" id="IPR017896">
    <property type="entry name" value="4Fe4S_Fe-S-bd"/>
</dbReference>
<evidence type="ECO:0000256" key="7">
    <source>
        <dbReference type="ARBA" id="ARBA00023014"/>
    </source>
</evidence>
<feature type="binding site" evidence="8">
    <location>
        <position position="405"/>
    </location>
    <ligand>
        <name>[4Fe-4S] cluster</name>
        <dbReference type="ChEBI" id="CHEBI:49883"/>
        <label>2</label>
    </ligand>
</feature>
<evidence type="ECO:0000256" key="4">
    <source>
        <dbReference type="ARBA" id="ARBA00022737"/>
    </source>
</evidence>